<dbReference type="Pfam" id="PF03631">
    <property type="entry name" value="Virul_fac_BrkB"/>
    <property type="match status" value="1"/>
</dbReference>
<dbReference type="Proteomes" id="UP000031532">
    <property type="component" value="Unassembled WGS sequence"/>
</dbReference>
<organism evidence="7 8">
    <name type="scientific">Scytonema millei VB511283</name>
    <dbReference type="NCBI Taxonomy" id="1245923"/>
    <lineage>
        <taxon>Bacteria</taxon>
        <taxon>Bacillati</taxon>
        <taxon>Cyanobacteriota</taxon>
        <taxon>Cyanophyceae</taxon>
        <taxon>Nostocales</taxon>
        <taxon>Scytonemataceae</taxon>
        <taxon>Scytonema</taxon>
    </lineage>
</organism>
<evidence type="ECO:0000256" key="4">
    <source>
        <dbReference type="ARBA" id="ARBA00022989"/>
    </source>
</evidence>
<proteinExistence type="predicted"/>
<sequence>MMKRGFSAKTIWLLLKDTTTKWQKDKVSLWAAAIAFYTIFSIAPLLIIAIAIAGAVFGRETAQNQIVGQVQELIGKQGAQAVQVMIQNAQQPGSGGTLATLFGIATLLLGASGIFGQLQEALNTIWNVQPQPGINIKNFVQKRLLSFAMVLVIGFLLIVSLIVSAVLAAIANFFGHLFPAWIRLGQILNFIFSLGGTTVLFALIYKVLPDLKIAWSNLWIGASVTALLFNFGKFLIGLYLGNSSIGSSYGAASSLVIVLIWVFFSAQILLLGAEFTQVYTEQHRSQITANE</sequence>
<reference evidence="7 8" key="1">
    <citation type="journal article" date="2015" name="Genome Announc.">
        <title>Draft Genome Sequence of the Terrestrial Cyanobacterium Scytonema millei VB511283, Isolated from Eastern India.</title>
        <authorList>
            <person name="Sen D."/>
            <person name="Chandrababunaidu M.M."/>
            <person name="Singh D."/>
            <person name="Sanghi N."/>
            <person name="Ghorai A."/>
            <person name="Mishra G.P."/>
            <person name="Madduluri M."/>
            <person name="Adhikary S.P."/>
            <person name="Tripathy S."/>
        </authorList>
    </citation>
    <scope>NUCLEOTIDE SEQUENCE [LARGE SCALE GENOMIC DNA]</scope>
    <source>
        <strain evidence="7 8">VB511283</strain>
    </source>
</reference>
<dbReference type="OrthoDB" id="9797028at2"/>
<dbReference type="InterPro" id="IPR017039">
    <property type="entry name" value="Virul_fac_BrkB"/>
</dbReference>
<keyword evidence="2" id="KW-1003">Cell membrane</keyword>
<feature type="transmembrane region" description="Helical" evidence="6">
    <location>
        <begin position="144"/>
        <end position="174"/>
    </location>
</feature>
<dbReference type="AlphaFoldDB" id="A0A9X5E9H7"/>
<evidence type="ECO:0000256" key="6">
    <source>
        <dbReference type="SAM" id="Phobius"/>
    </source>
</evidence>
<evidence type="ECO:0000256" key="3">
    <source>
        <dbReference type="ARBA" id="ARBA00022692"/>
    </source>
</evidence>
<dbReference type="NCBIfam" id="TIGR00765">
    <property type="entry name" value="yihY_not_rbn"/>
    <property type="match status" value="1"/>
</dbReference>
<evidence type="ECO:0000256" key="2">
    <source>
        <dbReference type="ARBA" id="ARBA00022475"/>
    </source>
</evidence>
<feature type="transmembrane region" description="Helical" evidence="6">
    <location>
        <begin position="252"/>
        <end position="273"/>
    </location>
</feature>
<keyword evidence="8" id="KW-1185">Reference proteome</keyword>
<accession>A0A9X5E9H7</accession>
<feature type="transmembrane region" description="Helical" evidence="6">
    <location>
        <begin position="98"/>
        <end position="116"/>
    </location>
</feature>
<name>A0A9X5E9H7_9CYAN</name>
<keyword evidence="5 6" id="KW-0472">Membrane</keyword>
<dbReference type="EMBL" id="JTJC03000008">
    <property type="protein sequence ID" value="NHC37388.1"/>
    <property type="molecule type" value="Genomic_DNA"/>
</dbReference>
<feature type="transmembrane region" description="Helical" evidence="6">
    <location>
        <begin position="217"/>
        <end position="240"/>
    </location>
</feature>
<dbReference type="GO" id="GO:0005886">
    <property type="term" value="C:plasma membrane"/>
    <property type="evidence" value="ECO:0007669"/>
    <property type="project" value="UniProtKB-SubCell"/>
</dbReference>
<evidence type="ECO:0000256" key="5">
    <source>
        <dbReference type="ARBA" id="ARBA00023136"/>
    </source>
</evidence>
<evidence type="ECO:0000256" key="1">
    <source>
        <dbReference type="ARBA" id="ARBA00004651"/>
    </source>
</evidence>
<dbReference type="PIRSF" id="PIRSF035875">
    <property type="entry name" value="RNase_BN"/>
    <property type="match status" value="1"/>
</dbReference>
<keyword evidence="3 6" id="KW-0812">Transmembrane</keyword>
<keyword evidence="4 6" id="KW-1133">Transmembrane helix</keyword>
<dbReference type="RefSeq" id="WP_039714357.1">
    <property type="nucleotide sequence ID" value="NZ_JTJC03000008.1"/>
</dbReference>
<protein>
    <submittedName>
        <fullName evidence="7">YihY/virulence factor BrkB family protein</fullName>
    </submittedName>
</protein>
<comment type="caution">
    <text evidence="7">The sequence shown here is derived from an EMBL/GenBank/DDBJ whole genome shotgun (WGS) entry which is preliminary data.</text>
</comment>
<gene>
    <name evidence="7" type="ORF">QH73_0022580</name>
</gene>
<evidence type="ECO:0000313" key="8">
    <source>
        <dbReference type="Proteomes" id="UP000031532"/>
    </source>
</evidence>
<dbReference type="PANTHER" id="PTHR30213:SF1">
    <property type="entry name" value="INNER MEMBRANE PROTEIN YHJD"/>
    <property type="match status" value="1"/>
</dbReference>
<dbReference type="PANTHER" id="PTHR30213">
    <property type="entry name" value="INNER MEMBRANE PROTEIN YHJD"/>
    <property type="match status" value="1"/>
</dbReference>
<evidence type="ECO:0000313" key="7">
    <source>
        <dbReference type="EMBL" id="NHC37388.1"/>
    </source>
</evidence>
<feature type="transmembrane region" description="Helical" evidence="6">
    <location>
        <begin position="180"/>
        <end position="205"/>
    </location>
</feature>
<feature type="transmembrane region" description="Helical" evidence="6">
    <location>
        <begin position="29"/>
        <end position="57"/>
    </location>
</feature>
<comment type="subcellular location">
    <subcellularLocation>
        <location evidence="1">Cell membrane</location>
        <topology evidence="1">Multi-pass membrane protein</topology>
    </subcellularLocation>
</comment>